<dbReference type="InterPro" id="IPR036196">
    <property type="entry name" value="Ptyr_pPase_sf"/>
</dbReference>
<protein>
    <recommendedName>
        <fullName evidence="6">Low molecular weight protein-tyrosine-phosphatase PtpB</fullName>
        <ecNumber evidence="2">3.1.3.48</ecNumber>
    </recommendedName>
    <alternativeName>
        <fullName evidence="7">Phosphotyrosine phosphatase B</fullName>
    </alternativeName>
</protein>
<evidence type="ECO:0000313" key="13">
    <source>
        <dbReference type="Proteomes" id="UP000075418"/>
    </source>
</evidence>
<reference evidence="11 14" key="2">
    <citation type="submission" date="2019-07" db="EMBL/GenBank/DDBJ databases">
        <title>Whole genome shotgun sequence of Staphylococcus kloosii NBRC 109624.</title>
        <authorList>
            <person name="Hosoyama A."/>
            <person name="Uohara A."/>
            <person name="Ohji S."/>
            <person name="Ichikawa N."/>
        </authorList>
    </citation>
    <scope>NUCLEOTIDE SEQUENCE [LARGE SCALE GENOMIC DNA]</scope>
    <source>
        <strain evidence="11 14">NBRC 109624</strain>
    </source>
</reference>
<dbReference type="SMART" id="SM00226">
    <property type="entry name" value="LMWPc"/>
    <property type="match status" value="1"/>
</dbReference>
<evidence type="ECO:0000256" key="8">
    <source>
        <dbReference type="ARBA" id="ARBA00051722"/>
    </source>
</evidence>
<dbReference type="PANTHER" id="PTHR11717">
    <property type="entry name" value="LOW MOLECULAR WEIGHT PROTEIN TYROSINE PHOSPHATASE"/>
    <property type="match status" value="1"/>
</dbReference>
<organism evidence="12 13">
    <name type="scientific">Staphylococcus kloosii</name>
    <dbReference type="NCBI Taxonomy" id="29384"/>
    <lineage>
        <taxon>Bacteria</taxon>
        <taxon>Bacillati</taxon>
        <taxon>Bacillota</taxon>
        <taxon>Bacilli</taxon>
        <taxon>Bacillales</taxon>
        <taxon>Staphylococcaceae</taxon>
        <taxon>Staphylococcus</taxon>
    </lineage>
</organism>
<feature type="active site" description="Nucleophile" evidence="9">
    <location>
        <position position="13"/>
    </location>
</feature>
<name>A0A151A115_9STAP</name>
<evidence type="ECO:0000256" key="3">
    <source>
        <dbReference type="ARBA" id="ARBA00022801"/>
    </source>
</evidence>
<evidence type="ECO:0000259" key="10">
    <source>
        <dbReference type="SMART" id="SM00226"/>
    </source>
</evidence>
<dbReference type="GO" id="GO:0004725">
    <property type="term" value="F:protein tyrosine phosphatase activity"/>
    <property type="evidence" value="ECO:0007669"/>
    <property type="project" value="UniProtKB-EC"/>
</dbReference>
<feature type="active site" description="Proton donor" evidence="9">
    <location>
        <position position="111"/>
    </location>
</feature>
<dbReference type="InterPro" id="IPR023485">
    <property type="entry name" value="Ptyr_pPase"/>
</dbReference>
<dbReference type="Pfam" id="PF01451">
    <property type="entry name" value="LMWPc"/>
    <property type="match status" value="1"/>
</dbReference>
<dbReference type="SUPFAM" id="SSF52788">
    <property type="entry name" value="Phosphotyrosine protein phosphatases I"/>
    <property type="match status" value="1"/>
</dbReference>
<dbReference type="EMBL" id="BKAQ01000012">
    <property type="protein sequence ID" value="GEP82359.1"/>
    <property type="molecule type" value="Genomic_DNA"/>
</dbReference>
<comment type="similarity">
    <text evidence="1">Belongs to the low molecular weight phosphotyrosine protein phosphatase family.</text>
</comment>
<dbReference type="Gene3D" id="3.40.50.2300">
    <property type="match status" value="1"/>
</dbReference>
<gene>
    <name evidence="11" type="primary">ptpB</name>
    <name evidence="12" type="ORF">A0131_11785</name>
    <name evidence="11" type="ORF">SKL01_15370</name>
</gene>
<dbReference type="Proteomes" id="UP000321040">
    <property type="component" value="Unassembled WGS sequence"/>
</dbReference>
<evidence type="ECO:0000256" key="1">
    <source>
        <dbReference type="ARBA" id="ARBA00011063"/>
    </source>
</evidence>
<feature type="domain" description="Phosphotyrosine protein phosphatase I" evidence="10">
    <location>
        <begin position="1"/>
        <end position="137"/>
    </location>
</feature>
<evidence type="ECO:0000256" key="2">
    <source>
        <dbReference type="ARBA" id="ARBA00013064"/>
    </source>
</evidence>
<evidence type="ECO:0000313" key="14">
    <source>
        <dbReference type="Proteomes" id="UP000321040"/>
    </source>
</evidence>
<evidence type="ECO:0000313" key="12">
    <source>
        <dbReference type="EMBL" id="KYH13003.1"/>
    </source>
</evidence>
<comment type="catalytic activity">
    <reaction evidence="8">
        <text>O-phospho-L-tyrosyl-[protein] + H2O = L-tyrosyl-[protein] + phosphate</text>
        <dbReference type="Rhea" id="RHEA:10684"/>
        <dbReference type="Rhea" id="RHEA-COMP:10136"/>
        <dbReference type="Rhea" id="RHEA-COMP:20101"/>
        <dbReference type="ChEBI" id="CHEBI:15377"/>
        <dbReference type="ChEBI" id="CHEBI:43474"/>
        <dbReference type="ChEBI" id="CHEBI:46858"/>
        <dbReference type="ChEBI" id="CHEBI:61978"/>
        <dbReference type="EC" id="3.1.3.48"/>
    </reaction>
</comment>
<dbReference type="InterPro" id="IPR017867">
    <property type="entry name" value="Tyr_phospatase_low_mol_wt"/>
</dbReference>
<dbReference type="OrthoDB" id="9784339at2"/>
<evidence type="ECO:0000313" key="11">
    <source>
        <dbReference type="EMBL" id="GEP82359.1"/>
    </source>
</evidence>
<dbReference type="GeneID" id="69904766"/>
<dbReference type="RefSeq" id="WP_061855702.1">
    <property type="nucleotide sequence ID" value="NZ_BKAQ01000012.1"/>
</dbReference>
<comment type="caution">
    <text evidence="12">The sequence shown here is derived from an EMBL/GenBank/DDBJ whole genome shotgun (WGS) entry which is preliminary data.</text>
</comment>
<evidence type="ECO:0000256" key="9">
    <source>
        <dbReference type="PIRSR" id="PIRSR617867-1"/>
    </source>
</evidence>
<keyword evidence="3" id="KW-0378">Hydrolase</keyword>
<proteinExistence type="inferred from homology"/>
<dbReference type="PRINTS" id="PR00719">
    <property type="entry name" value="LMWPTPASE"/>
</dbReference>
<evidence type="ECO:0000256" key="4">
    <source>
        <dbReference type="ARBA" id="ARBA00022912"/>
    </source>
</evidence>
<dbReference type="CDD" id="cd16344">
    <property type="entry name" value="LMWPAP"/>
    <property type="match status" value="1"/>
</dbReference>
<dbReference type="PANTHER" id="PTHR11717:SF31">
    <property type="entry name" value="LOW MOLECULAR WEIGHT PROTEIN-TYROSINE-PHOSPHATASE ETP-RELATED"/>
    <property type="match status" value="1"/>
</dbReference>
<evidence type="ECO:0000256" key="6">
    <source>
        <dbReference type="ARBA" id="ARBA00040312"/>
    </source>
</evidence>
<sequence length="141" mass="15733">MRIIFVCTGNTCRSPLAESIAKNELDECVIESRGLFAMDGSPISKNSQEIIAEKSLPESSTAKSFSTDDLAADYIFTMTETHKHSLFNQYGKQKNIYTIKEFIGEKGDISDPFGGNKSDYEAIFEELSSLIVKVKQKIMET</sequence>
<dbReference type="EC" id="3.1.3.48" evidence="2"/>
<accession>A0A151A115</accession>
<reference evidence="12 13" key="1">
    <citation type="submission" date="2016-02" db="EMBL/GenBank/DDBJ databases">
        <title>Draft genome sequence of hydrocarbon degrading Staphylococcus saprophyticus Strain CNV2, isolated from crude-oil contaminated soil from Noonmati Oil Refinery, Guwahati, Assam, India.</title>
        <authorList>
            <person name="Mukherjee A."/>
            <person name="Chettri B."/>
            <person name="Langpoklakpam J."/>
            <person name="Singh A.K."/>
            <person name="Chattopadhyay D.J."/>
        </authorList>
    </citation>
    <scope>NUCLEOTIDE SEQUENCE [LARGE SCALE GENOMIC DNA]</scope>
    <source>
        <strain evidence="12 13">CNV2</strain>
    </source>
</reference>
<comment type="function">
    <text evidence="5">Dephosphorylates the phosphotyrosine-containing proteins.</text>
</comment>
<accession>A0A2T4RF50</accession>
<keyword evidence="14" id="KW-1185">Reference proteome</keyword>
<keyword evidence="4" id="KW-0904">Protein phosphatase</keyword>
<feature type="active site" description="Nucleophile" evidence="9">
    <location>
        <position position="7"/>
    </location>
</feature>
<dbReference type="EMBL" id="LUGM01000005">
    <property type="protein sequence ID" value="KYH13003.1"/>
    <property type="molecule type" value="Genomic_DNA"/>
</dbReference>
<evidence type="ECO:0000256" key="7">
    <source>
        <dbReference type="ARBA" id="ARBA00041820"/>
    </source>
</evidence>
<dbReference type="Proteomes" id="UP000075418">
    <property type="component" value="Unassembled WGS sequence"/>
</dbReference>
<evidence type="ECO:0000256" key="5">
    <source>
        <dbReference type="ARBA" id="ARBA00037193"/>
    </source>
</evidence>
<dbReference type="KEGG" id="skl:C7J89_05400"/>
<dbReference type="AlphaFoldDB" id="A0A151A115"/>
<dbReference type="InterPro" id="IPR050438">
    <property type="entry name" value="LMW_PTPase"/>
</dbReference>